<protein>
    <submittedName>
        <fullName evidence="4">Uncharacterized protein LOC117671835 isoform X1</fullName>
    </submittedName>
</protein>
<name>A0A6P9CHU4_PANGU</name>
<feature type="region of interest" description="Disordered" evidence="1">
    <location>
        <begin position="164"/>
        <end position="185"/>
    </location>
</feature>
<feature type="compositionally biased region" description="Polar residues" evidence="1">
    <location>
        <begin position="164"/>
        <end position="179"/>
    </location>
</feature>
<dbReference type="InterPro" id="IPR016137">
    <property type="entry name" value="RGS"/>
</dbReference>
<feature type="region of interest" description="Disordered" evidence="1">
    <location>
        <begin position="669"/>
        <end position="750"/>
    </location>
</feature>
<feature type="compositionally biased region" description="Basic and acidic residues" evidence="1">
    <location>
        <begin position="673"/>
        <end position="685"/>
    </location>
</feature>
<evidence type="ECO:0000256" key="1">
    <source>
        <dbReference type="SAM" id="MobiDB-lite"/>
    </source>
</evidence>
<dbReference type="PANTHER" id="PTHR46583">
    <property type="entry name" value="REGULATOR OF G-PROTEIN SIGNALING 22"/>
    <property type="match status" value="1"/>
</dbReference>
<dbReference type="GO" id="GO:0001965">
    <property type="term" value="F:G-protein alpha-subunit binding"/>
    <property type="evidence" value="ECO:0007669"/>
    <property type="project" value="InterPro"/>
</dbReference>
<dbReference type="InterPro" id="IPR044926">
    <property type="entry name" value="RGS_subdomain_2"/>
</dbReference>
<evidence type="ECO:0000259" key="2">
    <source>
        <dbReference type="PROSITE" id="PS50132"/>
    </source>
</evidence>
<dbReference type="InParanoid" id="A0A6P9CHU4"/>
<dbReference type="Gene3D" id="1.10.167.10">
    <property type="entry name" value="Regulator of G-protein Signalling 4, domain 2"/>
    <property type="match status" value="1"/>
</dbReference>
<dbReference type="RefSeq" id="XP_034283938.1">
    <property type="nucleotide sequence ID" value="XM_034428047.1"/>
</dbReference>
<sequence length="1155" mass="132271">MGYFLWTSIILAQLRKSLQTVDCKLLIFCSYDFDLFVLGYELLEELLTYDDIFLDFFNAFLALPAFPLRLQYDRLTGRLQELDGFLLESPSHLADEPSSSCYGATDVERERALSWLAQERFLPFQRTVYYLEYKLAKLLVCPLDENYPVNRYAIRGYSRQSDSTAVSSIPSFPSTNQASPGVRRDDLLRCPSQTRSTPAYLGRFAKSSGQMSLDVFLELSDILSFGQSQFEEHPSRLQPSRLRSDTGIERRNGSSWTNAGEKVISSVHQSKTESNQEVIEFHNNSNYEKPFSGRRQVLQFDLTETIISKEEQQDKCFPSGSGSAALQQLKEDVLGTRAGMEDFMEFLHNTLGSHLLNFWIDCEDIMDCTRHLEATVSPQETQLFFSSAFRDIQAKYRLAVPPAFQEQLEESIGEEETALASLSRKQYDALRRLRSYWVPRFLIHYQRIRQLRFEPSSEVPIEEELFWSGGFPFSFPMATVLPAMSEQKDIVNYMKRNKDWKTMKSRKGTGSNRLLGSLKDSFETLTTIRFLEALMCNLGDGDGFLHYLTRFEDPQKINHLLLWKKLKCYENAQENHTSPSEVQNIAWQIFHLFLATYTECNSELSSSMLDYIQHLERILSTGSGDLTFSAFQPMIQYVLPILAGVWLHYVRHEVTTFLEYCVPISHSDVQNSESKDHRSNQDRTGRIKKQKPNTYIHGSKERGLHRKGGKKKVVSKSPTGVVSKSPSISSTDQGSREKSPVLQDSPTPQNVPDFLSNPVILNVYKKAACKMQNIDLQMVLGLLQEMEACLEDPANEKQVNYAVKFLDMWNKLGVLRSSIPFPKELKKRIKEEVAQGEITDITWNEIQLLLRSLVVPTFEQFWDEMSEGLKKYGLVPSQIPEERWCKLEPFLNVIAGKVALRHIRNREAQDASAATAKPTREDKDSFWRSLKEAAEGWPTVEMLHFVKHLQVYGTPVLESGLHFLLEVQKFKNAHHDWPDMSLLKKKVLVIRDCFLASQIEPRLQVAVDNKRLGRAIRAAEQALQKEIPPLSLFDSLKDSVSSMLMPYWAAFQKHWLKRSVASAQRVPVLRNQLLLQKRQARLNESPCSLRLPPLQQPKDGNGSKLQDGIIYSFSVSEGLTVQNPNKDILNISSAVFRSMNKPNGFEFPSLPMHQC</sequence>
<evidence type="ECO:0000313" key="4">
    <source>
        <dbReference type="RefSeq" id="XP_034283938.1"/>
    </source>
</evidence>
<gene>
    <name evidence="4" type="primary">LOC117671835</name>
</gene>
<feature type="compositionally biased region" description="Basic residues" evidence="1">
    <location>
        <begin position="703"/>
        <end position="714"/>
    </location>
</feature>
<dbReference type="PROSITE" id="PS50132">
    <property type="entry name" value="RGS"/>
    <property type="match status" value="1"/>
</dbReference>
<dbReference type="KEGG" id="pgut:117671835"/>
<dbReference type="GO" id="GO:0009966">
    <property type="term" value="P:regulation of signal transduction"/>
    <property type="evidence" value="ECO:0007669"/>
    <property type="project" value="InterPro"/>
</dbReference>
<dbReference type="GO" id="GO:0005634">
    <property type="term" value="C:nucleus"/>
    <property type="evidence" value="ECO:0007669"/>
    <property type="project" value="TreeGrafter"/>
</dbReference>
<dbReference type="Proteomes" id="UP001652622">
    <property type="component" value="Unplaced"/>
</dbReference>
<keyword evidence="3" id="KW-1185">Reference proteome</keyword>
<dbReference type="GeneID" id="117671835"/>
<dbReference type="OMA" id="WLDCEEF"/>
<dbReference type="PANTHER" id="PTHR46583:SF2">
    <property type="entry name" value="RGS DOMAIN-CONTAINING PROTEIN"/>
    <property type="match status" value="1"/>
</dbReference>
<organism evidence="3 4">
    <name type="scientific">Pantherophis guttatus</name>
    <name type="common">Corn snake</name>
    <name type="synonym">Elaphe guttata</name>
    <dbReference type="NCBI Taxonomy" id="94885"/>
    <lineage>
        <taxon>Eukaryota</taxon>
        <taxon>Metazoa</taxon>
        <taxon>Chordata</taxon>
        <taxon>Craniata</taxon>
        <taxon>Vertebrata</taxon>
        <taxon>Euteleostomi</taxon>
        <taxon>Lepidosauria</taxon>
        <taxon>Squamata</taxon>
        <taxon>Bifurcata</taxon>
        <taxon>Unidentata</taxon>
        <taxon>Episquamata</taxon>
        <taxon>Toxicofera</taxon>
        <taxon>Serpentes</taxon>
        <taxon>Colubroidea</taxon>
        <taxon>Colubridae</taxon>
        <taxon>Colubrinae</taxon>
        <taxon>Pantherophis</taxon>
    </lineage>
</organism>
<evidence type="ECO:0000313" key="3">
    <source>
        <dbReference type="Proteomes" id="UP001652622"/>
    </source>
</evidence>
<dbReference type="InterPro" id="IPR042651">
    <property type="entry name" value="Rgs22"/>
</dbReference>
<feature type="domain" description="RGS" evidence="2">
    <location>
        <begin position="331"/>
        <end position="442"/>
    </location>
</feature>
<reference evidence="4" key="1">
    <citation type="submission" date="2025-08" db="UniProtKB">
        <authorList>
            <consortium name="RefSeq"/>
        </authorList>
    </citation>
    <scope>IDENTIFICATION</scope>
    <source>
        <tissue evidence="4">Blood</tissue>
    </source>
</reference>
<proteinExistence type="predicted"/>
<dbReference type="GO" id="GO:0005737">
    <property type="term" value="C:cytoplasm"/>
    <property type="evidence" value="ECO:0007669"/>
    <property type="project" value="TreeGrafter"/>
</dbReference>
<accession>A0A6P9CHU4</accession>
<dbReference type="SUPFAM" id="SSF48097">
    <property type="entry name" value="Regulator of G-protein signaling, RGS"/>
    <property type="match status" value="2"/>
</dbReference>
<dbReference type="AlphaFoldDB" id="A0A6P9CHU4"/>
<dbReference type="InterPro" id="IPR036305">
    <property type="entry name" value="RGS_sf"/>
</dbReference>
<feature type="compositionally biased region" description="Low complexity" evidence="1">
    <location>
        <begin position="715"/>
        <end position="727"/>
    </location>
</feature>